<evidence type="ECO:0000313" key="2">
    <source>
        <dbReference type="EMBL" id="TDP93888.1"/>
    </source>
</evidence>
<keyword evidence="1" id="KW-1133">Transmembrane helix</keyword>
<reference evidence="2 3" key="1">
    <citation type="submission" date="2019-03" db="EMBL/GenBank/DDBJ databases">
        <title>Genomic Encyclopedia of Type Strains, Phase IV (KMG-IV): sequencing the most valuable type-strain genomes for metagenomic binning, comparative biology and taxonomic classification.</title>
        <authorList>
            <person name="Goeker M."/>
        </authorList>
    </citation>
    <scope>NUCLEOTIDE SEQUENCE [LARGE SCALE GENOMIC DNA]</scope>
    <source>
        <strain evidence="2 3">DSM 45361</strain>
    </source>
</reference>
<dbReference type="RefSeq" id="WP_133852880.1">
    <property type="nucleotide sequence ID" value="NZ_SNXZ01000006.1"/>
</dbReference>
<evidence type="ECO:0000256" key="1">
    <source>
        <dbReference type="SAM" id="Phobius"/>
    </source>
</evidence>
<dbReference type="AlphaFoldDB" id="A0A4V3CYE7"/>
<protein>
    <submittedName>
        <fullName evidence="2">Uncharacterized protein</fullName>
    </submittedName>
</protein>
<accession>A0A4V3CYE7</accession>
<organism evidence="2 3">
    <name type="scientific">Labedaea rhizosphaerae</name>
    <dbReference type="NCBI Taxonomy" id="598644"/>
    <lineage>
        <taxon>Bacteria</taxon>
        <taxon>Bacillati</taxon>
        <taxon>Actinomycetota</taxon>
        <taxon>Actinomycetes</taxon>
        <taxon>Pseudonocardiales</taxon>
        <taxon>Pseudonocardiaceae</taxon>
        <taxon>Labedaea</taxon>
    </lineage>
</organism>
<feature type="transmembrane region" description="Helical" evidence="1">
    <location>
        <begin position="79"/>
        <end position="99"/>
    </location>
</feature>
<name>A0A4V3CYE7_LABRH</name>
<dbReference type="Proteomes" id="UP000295444">
    <property type="component" value="Unassembled WGS sequence"/>
</dbReference>
<feature type="transmembrane region" description="Helical" evidence="1">
    <location>
        <begin position="105"/>
        <end position="126"/>
    </location>
</feature>
<dbReference type="EMBL" id="SNXZ01000006">
    <property type="protein sequence ID" value="TDP93888.1"/>
    <property type="molecule type" value="Genomic_DNA"/>
</dbReference>
<keyword evidence="1" id="KW-0812">Transmembrane</keyword>
<proteinExistence type="predicted"/>
<comment type="caution">
    <text evidence="2">The sequence shown here is derived from an EMBL/GenBank/DDBJ whole genome shotgun (WGS) entry which is preliminary data.</text>
</comment>
<gene>
    <name evidence="2" type="ORF">EV186_106282</name>
</gene>
<evidence type="ECO:0000313" key="3">
    <source>
        <dbReference type="Proteomes" id="UP000295444"/>
    </source>
</evidence>
<feature type="transmembrane region" description="Helical" evidence="1">
    <location>
        <begin position="38"/>
        <end position="59"/>
    </location>
</feature>
<sequence length="176" mass="17459">MRGLLGVWAAGSLTLGTVALVFVLNGTGDVVLQPVTELGAAAFLVLLLIAVLVVALAALSRHADSWLTGHARGQALWTLVVLVGGLAGWGCAATVVLALNWAPAVLLVLAYVGGGLPFAVVAAVLARSPRLAGAALGAAVVLVLVGAALVGGVFPLVRLAAANLALLLTEEVAVPL</sequence>
<feature type="transmembrane region" description="Helical" evidence="1">
    <location>
        <begin position="133"/>
        <end position="157"/>
    </location>
</feature>
<keyword evidence="1" id="KW-0472">Membrane</keyword>
<keyword evidence="3" id="KW-1185">Reference proteome</keyword>